<accession>A0AB38X8N6</accession>
<sequence>MNLRRTIYWLITAVVVLALVSGLSWFMMGKRTTTQVRSQPAMVDSSRVRAFRTTLK</sequence>
<dbReference type="AlphaFoldDB" id="A0AB38X8N6"/>
<dbReference type="EMBL" id="CP113117">
    <property type="protein sequence ID" value="WAD02707.1"/>
    <property type="molecule type" value="Genomic_DNA"/>
</dbReference>
<keyword evidence="1" id="KW-0812">Transmembrane</keyword>
<evidence type="ECO:0000313" key="2">
    <source>
        <dbReference type="EMBL" id="WAD02707.1"/>
    </source>
</evidence>
<dbReference type="Proteomes" id="UP001164768">
    <property type="component" value="Chromosome"/>
</dbReference>
<evidence type="ECO:0000256" key="1">
    <source>
        <dbReference type="SAM" id="Phobius"/>
    </source>
</evidence>
<keyword evidence="1" id="KW-0472">Membrane</keyword>
<keyword evidence="1" id="KW-1133">Transmembrane helix</keyword>
<dbReference type="RefSeq" id="WP_155275715.1">
    <property type="nucleotide sequence ID" value="NZ_BBOW01000088.1"/>
</dbReference>
<gene>
    <name evidence="2" type="ORF">ORR04_05905</name>
</gene>
<organism evidence="2 3">
    <name type="scientific">Levilactobacillus brevis</name>
    <name type="common">Lactobacillus brevis</name>
    <dbReference type="NCBI Taxonomy" id="1580"/>
    <lineage>
        <taxon>Bacteria</taxon>
        <taxon>Bacillati</taxon>
        <taxon>Bacillota</taxon>
        <taxon>Bacilli</taxon>
        <taxon>Lactobacillales</taxon>
        <taxon>Lactobacillaceae</taxon>
        <taxon>Levilactobacillus</taxon>
    </lineage>
</organism>
<protein>
    <submittedName>
        <fullName evidence="2">Uncharacterized protein</fullName>
    </submittedName>
</protein>
<feature type="transmembrane region" description="Helical" evidence="1">
    <location>
        <begin position="6"/>
        <end position="28"/>
    </location>
</feature>
<reference evidence="2" key="1">
    <citation type="submission" date="2022-11" db="EMBL/GenBank/DDBJ databases">
        <title>Whole genome sequence of Levilactobacillus brevis SMB091.</title>
        <authorList>
            <person name="Kim J.-M."/>
            <person name="Kim O.-C."/>
            <person name="Choi Y.H."/>
            <person name="Han N.S."/>
            <person name="Hurh B."/>
        </authorList>
    </citation>
    <scope>NUCLEOTIDE SEQUENCE</scope>
    <source>
        <strain evidence="2">SMB091</strain>
    </source>
</reference>
<evidence type="ECO:0000313" key="3">
    <source>
        <dbReference type="Proteomes" id="UP001164768"/>
    </source>
</evidence>
<name>A0AB38X8N6_LEVBR</name>
<proteinExistence type="predicted"/>